<accession>A0AC58GQI2</accession>
<keyword evidence="1" id="KW-1185">Reference proteome</keyword>
<protein>
    <submittedName>
        <fullName evidence="2">SLIT-ROBO Rho GTPase-activating protein 2 isoform X2</fullName>
    </submittedName>
</protein>
<dbReference type="Proteomes" id="UP000000437">
    <property type="component" value="Chromosome 11"/>
</dbReference>
<reference evidence="2" key="1">
    <citation type="submission" date="2025-08" db="UniProtKB">
        <authorList>
            <consortium name="RefSeq"/>
        </authorList>
    </citation>
    <scope>IDENTIFICATION</scope>
    <source>
        <strain evidence="2">Tuebingen</strain>
        <tissue evidence="2">Fibroblasts and whole tissue</tissue>
    </source>
</reference>
<dbReference type="RefSeq" id="XP_073771997.1">
    <property type="nucleotide sequence ID" value="XM_073915896.1"/>
</dbReference>
<gene>
    <name evidence="2" type="primary">srgap2</name>
    <name evidence="2" type="synonym">srgap2a</name>
    <name evidence="2" type="synonym">wu:fb47h12</name>
    <name evidence="2" type="synonym">zgc:136814</name>
</gene>
<sequence>MTSPAKFRKDKEIIAEYETQVKEIRAQLVEQLKCLDQQCELRVQLLQDLQDFFRKKAEIEMDYSRNLEKLAERFLAKTRYTKDPQFKKEQNILSPVNCWNLLLAQVKRESRDHATLSDLYLNNIIPRFAQISEDSGRLFKKSKEVGLQLQEDLMKVLNELYTVMKTYHMYNMDSINAESKLKEAEKQEEKQMSRSVRHEEKQTPRSPDSLTNIKIEDKHVRRSSVKKIEKMKEKRQAKYTENKLKAIKARNEYLLALEATNSCVFKYYIHDLSDLIDCCDLGYHASLNRALRTYLSAEFNVETSKHGGLETIENAAENLEANSDKQRLMETYNNVFCPPMRFDFQSHMGDMVGHLCAQQPVQGELIQRCQQLQSRLSTLNIENEEVKKTMEATLQTIQDMVTIEDFDVTDCFHHSNSMESVKSTVSESFMSKPSLAKRRANQQETEQFYFTKLKEFLEGRNLITKLQAKHDLIQKTLGESQKTDYCLASGRRDSTVRKQEAIQIIPLMVESCIRFISRHGLHHEGIFRVSGSQVEVNDIKNAFERGEDPLAGDQNDHDMDSIAGVLKLYFRGLENALFPKEVFHDLMSCVSIESLQERAVHIRKVLLSLPSNILVIMRYLFAFLNHLSQYSDDNMMDPYNLAICFGPTLMSVPEGHDQVSCQAHVNELIKTIIIHHESIFPGPRELEGPVYDRGGAPEEYCDSPHIEPPLVDEPAPDTVSVIHNSDDESDPIEAIARFDYSGRTNRELSFKKGASLLLYSRASDDWWEGRHNGTEGLVPHQYIVVQDMPDGYAGRGSPKADLEGSHDSVEEKVSTRASASSPTGGHVADIYLANLNKLRKRPEATSIRRTIRPVEEGSSGAAGGLKTSSMPAGGLAKDSSDKRPVSAHSVLNSITRHSSLKTKVEGPQVRKSTPTGRSKSFSNHRPLDPEVIAQVEHSSQDIEATMNTALSELRELERQSNVKHAPDVVLDTLEQLKSGGTSEPSSPLHSRLLREAESSQHPLQRSASSASDMPSTFRPSKTTGPKSPLSSMTTASGSTFRDNKPPATRPKPVVFPKSSSAGGSPAMGSPTTTIPPTPPPPPPPTDKSCPV</sequence>
<name>A0AC58GQI2_DANRE</name>
<proteinExistence type="predicted"/>
<organism evidence="1 2">
    <name type="scientific">Danio rerio</name>
    <name type="common">Zebrafish</name>
    <name type="synonym">Brachydanio rerio</name>
    <dbReference type="NCBI Taxonomy" id="7955"/>
    <lineage>
        <taxon>Eukaryota</taxon>
        <taxon>Metazoa</taxon>
        <taxon>Chordata</taxon>
        <taxon>Craniata</taxon>
        <taxon>Vertebrata</taxon>
        <taxon>Euteleostomi</taxon>
        <taxon>Actinopterygii</taxon>
        <taxon>Neopterygii</taxon>
        <taxon>Teleostei</taxon>
        <taxon>Ostariophysi</taxon>
        <taxon>Cypriniformes</taxon>
        <taxon>Danionidae</taxon>
        <taxon>Danioninae</taxon>
        <taxon>Danio</taxon>
    </lineage>
</organism>
<evidence type="ECO:0000313" key="1">
    <source>
        <dbReference type="Proteomes" id="UP000000437"/>
    </source>
</evidence>
<evidence type="ECO:0000313" key="2">
    <source>
        <dbReference type="RefSeq" id="XP_073771997.1"/>
    </source>
</evidence>